<evidence type="ECO:0000313" key="2">
    <source>
        <dbReference type="Proteomes" id="UP001209878"/>
    </source>
</evidence>
<protein>
    <submittedName>
        <fullName evidence="1">Uncharacterized protein</fullName>
    </submittedName>
</protein>
<dbReference type="EMBL" id="JAODUO010000664">
    <property type="protein sequence ID" value="KAK2176397.1"/>
    <property type="molecule type" value="Genomic_DNA"/>
</dbReference>
<accession>A0AAD9KRY8</accession>
<comment type="caution">
    <text evidence="1">The sequence shown here is derived from an EMBL/GenBank/DDBJ whole genome shotgun (WGS) entry which is preliminary data.</text>
</comment>
<dbReference type="AlphaFoldDB" id="A0AAD9KRY8"/>
<proteinExistence type="predicted"/>
<keyword evidence="2" id="KW-1185">Reference proteome</keyword>
<reference evidence="1" key="1">
    <citation type="journal article" date="2023" name="Mol. Biol. Evol.">
        <title>Third-Generation Sequencing Reveals the Adaptive Role of the Epigenome in Three Deep-Sea Polychaetes.</title>
        <authorList>
            <person name="Perez M."/>
            <person name="Aroh O."/>
            <person name="Sun Y."/>
            <person name="Lan Y."/>
            <person name="Juniper S.K."/>
            <person name="Young C.R."/>
            <person name="Angers B."/>
            <person name="Qian P.Y."/>
        </authorList>
    </citation>
    <scope>NUCLEOTIDE SEQUENCE</scope>
    <source>
        <strain evidence="1">R07B-5</strain>
    </source>
</reference>
<evidence type="ECO:0000313" key="1">
    <source>
        <dbReference type="EMBL" id="KAK2176397.1"/>
    </source>
</evidence>
<name>A0AAD9KRY8_RIDPI</name>
<dbReference type="Proteomes" id="UP001209878">
    <property type="component" value="Unassembled WGS sequence"/>
</dbReference>
<organism evidence="1 2">
    <name type="scientific">Ridgeia piscesae</name>
    <name type="common">Tubeworm</name>
    <dbReference type="NCBI Taxonomy" id="27915"/>
    <lineage>
        <taxon>Eukaryota</taxon>
        <taxon>Metazoa</taxon>
        <taxon>Spiralia</taxon>
        <taxon>Lophotrochozoa</taxon>
        <taxon>Annelida</taxon>
        <taxon>Polychaeta</taxon>
        <taxon>Sedentaria</taxon>
        <taxon>Canalipalpata</taxon>
        <taxon>Sabellida</taxon>
        <taxon>Siboglinidae</taxon>
        <taxon>Ridgeia</taxon>
    </lineage>
</organism>
<gene>
    <name evidence="1" type="ORF">NP493_664g02127</name>
</gene>
<sequence length="40" mass="4526">MVGMKKLTTKVEATKRKKAMDHVAPTKKQPCLESFFKTST</sequence>